<gene>
    <name evidence="4" type="ORF">OIDMADRAFT_164929</name>
</gene>
<proteinExistence type="inferred from homology"/>
<dbReference type="CDD" id="cd05251">
    <property type="entry name" value="NmrA_like_SDR_a"/>
    <property type="match status" value="1"/>
</dbReference>
<reference evidence="4 5" key="1">
    <citation type="submission" date="2014-04" db="EMBL/GenBank/DDBJ databases">
        <authorList>
            <consortium name="DOE Joint Genome Institute"/>
            <person name="Kuo A."/>
            <person name="Martino E."/>
            <person name="Perotto S."/>
            <person name="Kohler A."/>
            <person name="Nagy L.G."/>
            <person name="Floudas D."/>
            <person name="Copeland A."/>
            <person name="Barry K.W."/>
            <person name="Cichocki N."/>
            <person name="Veneault-Fourrey C."/>
            <person name="LaButti K."/>
            <person name="Lindquist E.A."/>
            <person name="Lipzen A."/>
            <person name="Lundell T."/>
            <person name="Morin E."/>
            <person name="Murat C."/>
            <person name="Sun H."/>
            <person name="Tunlid A."/>
            <person name="Henrissat B."/>
            <person name="Grigoriev I.V."/>
            <person name="Hibbett D.S."/>
            <person name="Martin F."/>
            <person name="Nordberg H.P."/>
            <person name="Cantor M.N."/>
            <person name="Hua S.X."/>
        </authorList>
    </citation>
    <scope>NUCLEOTIDE SEQUENCE [LARGE SCALE GENOMIC DNA]</scope>
    <source>
        <strain evidence="4 5">Zn</strain>
    </source>
</reference>
<dbReference type="InterPro" id="IPR008030">
    <property type="entry name" value="NmrA-like"/>
</dbReference>
<dbReference type="PANTHER" id="PTHR42748:SF28">
    <property type="entry name" value="NMRA-LIKE DOMAIN-CONTAINING PROTEIN"/>
    <property type="match status" value="1"/>
</dbReference>
<evidence type="ECO:0000259" key="3">
    <source>
        <dbReference type="Pfam" id="PF05368"/>
    </source>
</evidence>
<sequence>MSQILTIVGATGAQGSSVLNHALKDGKYKIRAITRNAHSEKAKALASRGVEVVTADINSEDSLIKAFEGSTAIYAITDFFEPFAAGGPENAMKVEVQQGKNLANAAAKTSTLKHYIWSTLPNGSKISNGKYVVPHFDAKNKIDEYIKSKADLYAKTTFLWITFYAQNYVFPMFTPNLVKSSGQYVQLQATPPTVPVLTIGDISANVGIFTSSILAQPQLTHGKYVLAYVEKTTIGDMLKIWSEVTGKPSVYVQTSLEDFDKVWPMWGHEMGFMMKFWEEYGDQSWSGENYLTSKELGIKEKFVGVKEAYGTMDWSFIFEK</sequence>
<dbReference type="SUPFAM" id="SSF51735">
    <property type="entry name" value="NAD(P)-binding Rossmann-fold domains"/>
    <property type="match status" value="1"/>
</dbReference>
<dbReference type="Gene3D" id="3.90.25.10">
    <property type="entry name" value="UDP-galactose 4-epimerase, domain 1"/>
    <property type="match status" value="1"/>
</dbReference>
<dbReference type="OrthoDB" id="300709at2759"/>
<comment type="similarity">
    <text evidence="1">Belongs to the NmrA-type oxidoreductase family.</text>
</comment>
<keyword evidence="5" id="KW-1185">Reference proteome</keyword>
<name>A0A0C3HDP2_OIDMZ</name>
<accession>A0A0C3HDP2</accession>
<dbReference type="InterPro" id="IPR051164">
    <property type="entry name" value="NmrA-like_oxidored"/>
</dbReference>
<dbReference type="AlphaFoldDB" id="A0A0C3HDP2"/>
<evidence type="ECO:0000256" key="1">
    <source>
        <dbReference type="ARBA" id="ARBA00006328"/>
    </source>
</evidence>
<dbReference type="Gene3D" id="3.40.50.720">
    <property type="entry name" value="NAD(P)-binding Rossmann-like Domain"/>
    <property type="match status" value="1"/>
</dbReference>
<evidence type="ECO:0000256" key="2">
    <source>
        <dbReference type="ARBA" id="ARBA00022857"/>
    </source>
</evidence>
<dbReference type="STRING" id="913774.A0A0C3HDP2"/>
<dbReference type="Proteomes" id="UP000054321">
    <property type="component" value="Unassembled WGS sequence"/>
</dbReference>
<evidence type="ECO:0000313" key="5">
    <source>
        <dbReference type="Proteomes" id="UP000054321"/>
    </source>
</evidence>
<dbReference type="EMBL" id="KN832877">
    <property type="protein sequence ID" value="KIN00437.1"/>
    <property type="molecule type" value="Genomic_DNA"/>
</dbReference>
<dbReference type="GO" id="GO:0005634">
    <property type="term" value="C:nucleus"/>
    <property type="evidence" value="ECO:0007669"/>
    <property type="project" value="TreeGrafter"/>
</dbReference>
<dbReference type="Pfam" id="PF05368">
    <property type="entry name" value="NmrA"/>
    <property type="match status" value="1"/>
</dbReference>
<reference evidence="5" key="2">
    <citation type="submission" date="2015-01" db="EMBL/GenBank/DDBJ databases">
        <title>Evolutionary Origins and Diversification of the Mycorrhizal Mutualists.</title>
        <authorList>
            <consortium name="DOE Joint Genome Institute"/>
            <consortium name="Mycorrhizal Genomics Consortium"/>
            <person name="Kohler A."/>
            <person name="Kuo A."/>
            <person name="Nagy L.G."/>
            <person name="Floudas D."/>
            <person name="Copeland A."/>
            <person name="Barry K.W."/>
            <person name="Cichocki N."/>
            <person name="Veneault-Fourrey C."/>
            <person name="LaButti K."/>
            <person name="Lindquist E.A."/>
            <person name="Lipzen A."/>
            <person name="Lundell T."/>
            <person name="Morin E."/>
            <person name="Murat C."/>
            <person name="Riley R."/>
            <person name="Ohm R."/>
            <person name="Sun H."/>
            <person name="Tunlid A."/>
            <person name="Henrissat B."/>
            <person name="Grigoriev I.V."/>
            <person name="Hibbett D.S."/>
            <person name="Martin F."/>
        </authorList>
    </citation>
    <scope>NUCLEOTIDE SEQUENCE [LARGE SCALE GENOMIC DNA]</scope>
    <source>
        <strain evidence="5">Zn</strain>
    </source>
</reference>
<feature type="domain" description="NmrA-like" evidence="3">
    <location>
        <begin position="2"/>
        <end position="283"/>
    </location>
</feature>
<organism evidence="4 5">
    <name type="scientific">Oidiodendron maius (strain Zn)</name>
    <dbReference type="NCBI Taxonomy" id="913774"/>
    <lineage>
        <taxon>Eukaryota</taxon>
        <taxon>Fungi</taxon>
        <taxon>Dikarya</taxon>
        <taxon>Ascomycota</taxon>
        <taxon>Pezizomycotina</taxon>
        <taxon>Leotiomycetes</taxon>
        <taxon>Leotiomycetes incertae sedis</taxon>
        <taxon>Myxotrichaceae</taxon>
        <taxon>Oidiodendron</taxon>
    </lineage>
</organism>
<protein>
    <recommendedName>
        <fullName evidence="3">NmrA-like domain-containing protein</fullName>
    </recommendedName>
</protein>
<evidence type="ECO:0000313" key="4">
    <source>
        <dbReference type="EMBL" id="KIN00437.1"/>
    </source>
</evidence>
<keyword evidence="2" id="KW-0521">NADP</keyword>
<dbReference type="PANTHER" id="PTHR42748">
    <property type="entry name" value="NITROGEN METABOLITE REPRESSION PROTEIN NMRA FAMILY MEMBER"/>
    <property type="match status" value="1"/>
</dbReference>
<dbReference type="InParanoid" id="A0A0C3HDP2"/>
<dbReference type="InterPro" id="IPR036291">
    <property type="entry name" value="NAD(P)-bd_dom_sf"/>
</dbReference>
<dbReference type="HOGENOM" id="CLU_007383_8_6_1"/>